<dbReference type="RefSeq" id="WP_082754278.1">
    <property type="nucleotide sequence ID" value="NZ_CP014223.1"/>
</dbReference>
<dbReference type="AlphaFoldDB" id="A0A0X1U892"/>
<reference evidence="13 15" key="1">
    <citation type="journal article" date="2016" name="Genome Announc.">
        <title>Complete Genome Sequence of the Amino Acid-Fermenting Clostridium propionicum X2 (DSM 1682).</title>
        <authorList>
            <person name="Poehlein A."/>
            <person name="Schlien K."/>
            <person name="Chowdhury N.P."/>
            <person name="Gottschalk G."/>
            <person name="Buckel W."/>
            <person name="Daniel R."/>
        </authorList>
    </citation>
    <scope>NUCLEOTIDE SEQUENCE [LARGE SCALE GENOMIC DNA]</scope>
    <source>
        <strain evidence="13 15">X2</strain>
    </source>
</reference>
<dbReference type="EMBL" id="FQUA01000004">
    <property type="protein sequence ID" value="SHE64788.1"/>
    <property type="molecule type" value="Genomic_DNA"/>
</dbReference>
<reference evidence="16" key="4">
    <citation type="submission" date="2016-11" db="EMBL/GenBank/DDBJ databases">
        <authorList>
            <person name="Jaros S."/>
            <person name="Januszkiewicz K."/>
            <person name="Wedrychowicz H."/>
        </authorList>
    </citation>
    <scope>NUCLEOTIDE SEQUENCE [LARGE SCALE GENOMIC DNA]</scope>
    <source>
        <strain evidence="16">DSM 1682</strain>
    </source>
</reference>
<evidence type="ECO:0000313" key="15">
    <source>
        <dbReference type="Proteomes" id="UP000068026"/>
    </source>
</evidence>
<dbReference type="InterPro" id="IPR041489">
    <property type="entry name" value="PDZ_6"/>
</dbReference>
<dbReference type="PANTHER" id="PTHR42837:SF2">
    <property type="entry name" value="MEMBRANE METALLOPROTEASE ARASP2, CHLOROPLASTIC-RELATED"/>
    <property type="match status" value="1"/>
</dbReference>
<dbReference type="InterPro" id="IPR036034">
    <property type="entry name" value="PDZ_sf"/>
</dbReference>
<dbReference type="OrthoDB" id="9782003at2"/>
<feature type="transmembrane region" description="Helical" evidence="11">
    <location>
        <begin position="282"/>
        <end position="302"/>
    </location>
</feature>
<keyword evidence="4 14" id="KW-0645">Protease</keyword>
<evidence type="ECO:0000256" key="3">
    <source>
        <dbReference type="ARBA" id="ARBA00007931"/>
    </source>
</evidence>
<evidence type="ECO:0000256" key="11">
    <source>
        <dbReference type="SAM" id="Phobius"/>
    </source>
</evidence>
<comment type="subcellular location">
    <subcellularLocation>
        <location evidence="2">Membrane</location>
        <topology evidence="2">Multi-pass membrane protein</topology>
    </subcellularLocation>
</comment>
<evidence type="ECO:0000256" key="4">
    <source>
        <dbReference type="ARBA" id="ARBA00022670"/>
    </source>
</evidence>
<keyword evidence="9 13" id="KW-0482">Metalloprotease</keyword>
<sequence length="356" mass="39623">MFSILISLILIGVLVIAHEFGHFIAAKKSGILVEEFSIGMGTKIFSRQMGETEFSIRLLPLGGFCRMQDQEEDGTIGPRSFLNKSVGVRFIVMFAGPFMNFLLAFIMIIGLTSTSYTAFPKIKEVLPGTPAQEIGLQAGDEMYRINGKRIHIYDELEAQIYKSGGEELRLDVMRDNQVYTYKLTPKYDAQRKGYLIGFAPEIHVGLFAEAVEGYSKISISDTMYYSYYSMLNYVKLTAEGLARVFTFTADKDEYGGPISIVKMVGDSYEAGMTYGVKEAVQNVIYIGAVLSANLGVLNLFPIPALDGGRILLLLVEAIRRRPLNPDLESKIHFLGFAFLMGLMVFVLYGDIVKVFA</sequence>
<dbReference type="PROSITE" id="PS50106">
    <property type="entry name" value="PDZ"/>
    <property type="match status" value="1"/>
</dbReference>
<feature type="domain" description="PDZ" evidence="12">
    <location>
        <begin position="122"/>
        <end position="176"/>
    </location>
</feature>
<evidence type="ECO:0000256" key="5">
    <source>
        <dbReference type="ARBA" id="ARBA00022692"/>
    </source>
</evidence>
<dbReference type="CDD" id="cd23081">
    <property type="entry name" value="cpPDZ_EcRseP-like"/>
    <property type="match status" value="1"/>
</dbReference>
<keyword evidence="7" id="KW-0862">Zinc</keyword>
<dbReference type="GO" id="GO:0006508">
    <property type="term" value="P:proteolysis"/>
    <property type="evidence" value="ECO:0007669"/>
    <property type="project" value="UniProtKB-KW"/>
</dbReference>
<comment type="similarity">
    <text evidence="3">Belongs to the peptidase M50B family.</text>
</comment>
<organism evidence="14 16">
    <name type="scientific">Anaerotignum propionicum DSM 1682</name>
    <dbReference type="NCBI Taxonomy" id="991789"/>
    <lineage>
        <taxon>Bacteria</taxon>
        <taxon>Bacillati</taxon>
        <taxon>Bacillota</taxon>
        <taxon>Clostridia</taxon>
        <taxon>Lachnospirales</taxon>
        <taxon>Anaerotignaceae</taxon>
        <taxon>Anaerotignum</taxon>
    </lineage>
</organism>
<keyword evidence="6 13" id="KW-0378">Hydrolase</keyword>
<dbReference type="Proteomes" id="UP000068026">
    <property type="component" value="Chromosome"/>
</dbReference>
<evidence type="ECO:0000256" key="7">
    <source>
        <dbReference type="ARBA" id="ARBA00022833"/>
    </source>
</evidence>
<evidence type="ECO:0000256" key="2">
    <source>
        <dbReference type="ARBA" id="ARBA00004141"/>
    </source>
</evidence>
<reference evidence="15" key="2">
    <citation type="submission" date="2016-01" db="EMBL/GenBank/DDBJ databases">
        <authorList>
            <person name="Poehlein A."/>
            <person name="Schlien K."/>
            <person name="Gottschalk G."/>
            <person name="Buckel W."/>
            <person name="Daniel R."/>
        </authorList>
    </citation>
    <scope>NUCLEOTIDE SEQUENCE [LARGE SCALE GENOMIC DNA]</scope>
    <source>
        <strain evidence="15">X2</strain>
    </source>
</reference>
<dbReference type="CDD" id="cd06163">
    <property type="entry name" value="S2P-M50_PDZ_RseP-like"/>
    <property type="match status" value="1"/>
</dbReference>
<dbReference type="SUPFAM" id="SSF50156">
    <property type="entry name" value="PDZ domain-like"/>
    <property type="match status" value="1"/>
</dbReference>
<reference evidence="14" key="3">
    <citation type="submission" date="2016-11" db="EMBL/GenBank/DDBJ databases">
        <authorList>
            <person name="Varghese N."/>
            <person name="Submissions S."/>
        </authorList>
    </citation>
    <scope>NUCLEOTIDE SEQUENCE</scope>
    <source>
        <strain evidence="14">DSM 1682</strain>
    </source>
</reference>
<evidence type="ECO:0000256" key="1">
    <source>
        <dbReference type="ARBA" id="ARBA00001947"/>
    </source>
</evidence>
<feature type="transmembrane region" description="Helical" evidence="11">
    <location>
        <begin position="90"/>
        <end position="111"/>
    </location>
</feature>
<keyword evidence="10 11" id="KW-0472">Membrane</keyword>
<dbReference type="EC" id="3.4.24.-" evidence="13"/>
<dbReference type="GO" id="GO:0016020">
    <property type="term" value="C:membrane"/>
    <property type="evidence" value="ECO:0007669"/>
    <property type="project" value="UniProtKB-SubCell"/>
</dbReference>
<protein>
    <submittedName>
        <fullName evidence="14">Regulator of sigma E protease</fullName>
    </submittedName>
    <submittedName>
        <fullName evidence="13">Zinc metalloprotease</fullName>
        <ecNumber evidence="13">3.4.24.-</ecNumber>
    </submittedName>
</protein>
<dbReference type="Gene3D" id="2.30.42.10">
    <property type="match status" value="1"/>
</dbReference>
<evidence type="ECO:0000313" key="16">
    <source>
        <dbReference type="Proteomes" id="UP000184204"/>
    </source>
</evidence>
<evidence type="ECO:0000256" key="9">
    <source>
        <dbReference type="ARBA" id="ARBA00023049"/>
    </source>
</evidence>
<dbReference type="EMBL" id="CP014223">
    <property type="protein sequence ID" value="AMJ41154.1"/>
    <property type="molecule type" value="Genomic_DNA"/>
</dbReference>
<evidence type="ECO:0000256" key="6">
    <source>
        <dbReference type="ARBA" id="ARBA00022801"/>
    </source>
</evidence>
<dbReference type="InterPro" id="IPR004387">
    <property type="entry name" value="Pept_M50_Zn"/>
</dbReference>
<proteinExistence type="inferred from homology"/>
<evidence type="ECO:0000256" key="10">
    <source>
        <dbReference type="ARBA" id="ARBA00023136"/>
    </source>
</evidence>
<keyword evidence="8 11" id="KW-1133">Transmembrane helix</keyword>
<dbReference type="Pfam" id="PF02163">
    <property type="entry name" value="Peptidase_M50"/>
    <property type="match status" value="1"/>
</dbReference>
<dbReference type="InterPro" id="IPR008915">
    <property type="entry name" value="Peptidase_M50"/>
</dbReference>
<dbReference type="PANTHER" id="PTHR42837">
    <property type="entry name" value="REGULATOR OF SIGMA-E PROTEASE RSEP"/>
    <property type="match status" value="1"/>
</dbReference>
<dbReference type="Proteomes" id="UP000184204">
    <property type="component" value="Unassembled WGS sequence"/>
</dbReference>
<feature type="transmembrane region" description="Helical" evidence="11">
    <location>
        <begin position="331"/>
        <end position="351"/>
    </location>
</feature>
<dbReference type="SMART" id="SM00228">
    <property type="entry name" value="PDZ"/>
    <property type="match status" value="1"/>
</dbReference>
<dbReference type="GO" id="GO:0004222">
    <property type="term" value="F:metalloendopeptidase activity"/>
    <property type="evidence" value="ECO:0007669"/>
    <property type="project" value="InterPro"/>
</dbReference>
<keyword evidence="15" id="KW-1185">Reference proteome</keyword>
<dbReference type="InterPro" id="IPR001478">
    <property type="entry name" value="PDZ"/>
</dbReference>
<evidence type="ECO:0000256" key="8">
    <source>
        <dbReference type="ARBA" id="ARBA00022989"/>
    </source>
</evidence>
<dbReference type="Pfam" id="PF17820">
    <property type="entry name" value="PDZ_6"/>
    <property type="match status" value="1"/>
</dbReference>
<evidence type="ECO:0000259" key="12">
    <source>
        <dbReference type="PROSITE" id="PS50106"/>
    </source>
</evidence>
<evidence type="ECO:0000313" key="14">
    <source>
        <dbReference type="EMBL" id="SHE64788.1"/>
    </source>
</evidence>
<name>A0A0X1U892_ANAPI</name>
<dbReference type="KEGG" id="cpro:CPRO_15610"/>
<accession>A0A0X1U892</accession>
<gene>
    <name evidence="13" type="ORF">CPRO_15610</name>
    <name evidence="14" type="ORF">SAMN02745151_01372</name>
</gene>
<evidence type="ECO:0000313" key="13">
    <source>
        <dbReference type="EMBL" id="AMJ41154.1"/>
    </source>
</evidence>
<comment type="cofactor">
    <cofactor evidence="1">
        <name>Zn(2+)</name>
        <dbReference type="ChEBI" id="CHEBI:29105"/>
    </cofactor>
</comment>
<keyword evidence="5 11" id="KW-0812">Transmembrane</keyword>